<evidence type="ECO:0000256" key="1">
    <source>
        <dbReference type="SAM" id="MobiDB-lite"/>
    </source>
</evidence>
<evidence type="ECO:0000313" key="2">
    <source>
        <dbReference type="EMBL" id="AXH92275.1"/>
    </source>
</evidence>
<evidence type="ECO:0000313" key="5">
    <source>
        <dbReference type="Proteomes" id="UP000471364"/>
    </source>
</evidence>
<evidence type="ECO:0000313" key="3">
    <source>
        <dbReference type="EMBL" id="KAB1109631.1"/>
    </source>
</evidence>
<feature type="region of interest" description="Disordered" evidence="1">
    <location>
        <begin position="52"/>
        <end position="81"/>
    </location>
</feature>
<reference evidence="3 5" key="3">
    <citation type="submission" date="2019-09" db="EMBL/GenBank/DDBJ databases">
        <title>High taxonomic diversity of Micromonospora strains isolated from Medicago sativa nodules in different geographical locations.</title>
        <authorList>
            <person name="Martinez-Hidalgo P."/>
            <person name="Flores-Felix J.D."/>
            <person name="Velazquez E."/>
            <person name="Brau L."/>
            <person name="Trujillo M.E."/>
            <person name="Martinez-Molina E."/>
        </authorList>
    </citation>
    <scope>NUCLEOTIDE SEQUENCE [LARGE SCALE GENOMIC DNA]</scope>
    <source>
        <strain evidence="3 5">ALFB5</strain>
    </source>
</reference>
<name>A0A3M9KN20_9ACTN</name>
<feature type="compositionally biased region" description="Basic residues" evidence="1">
    <location>
        <begin position="72"/>
        <end position="81"/>
    </location>
</feature>
<accession>A0A3M9KN20</accession>
<keyword evidence="5" id="KW-1185">Reference proteome</keyword>
<gene>
    <name evidence="2" type="ORF">DVH21_21420</name>
    <name evidence="3" type="ORF">F6X54_19000</name>
</gene>
<evidence type="ECO:0008006" key="6">
    <source>
        <dbReference type="Google" id="ProtNLM"/>
    </source>
</evidence>
<dbReference type="AlphaFoldDB" id="A0A3M9KN20"/>
<sequence length="81" mass="9471">MRVGWPGAAKTGWRSRRALLACRWPCRRTREVVPVTAVSTWVLPSGVTAGRQVVRERRRTPERHDHAIRLRPAPRRRRPRT</sequence>
<reference evidence="2 4" key="2">
    <citation type="submission" date="2018-08" db="EMBL/GenBank/DDBJ databases">
        <title>Streptomyces kandeliansis sp. nov., an endophytic bacterium isolated from mangrove plant.</title>
        <authorList>
            <person name="Wang R."/>
        </authorList>
    </citation>
    <scope>NUCLEOTIDE SEQUENCE [LARGE SCALE GENOMIC DNA]</scope>
    <source>
        <strain evidence="2">110B</strain>
        <strain evidence="4">H14(2018)</strain>
    </source>
</reference>
<evidence type="ECO:0000313" key="4">
    <source>
        <dbReference type="Proteomes" id="UP000253958"/>
    </source>
</evidence>
<reference evidence="2 4" key="1">
    <citation type="submission" date="2018-07" db="EMBL/GenBank/DDBJ databases">
        <authorList>
            <person name="Ye Y."/>
        </authorList>
    </citation>
    <scope>NUCLEOTIDE SEQUENCE [LARGE SCALE GENOMIC DNA]</scope>
    <source>
        <strain evidence="2">110B</strain>
        <strain evidence="4">H14(2018)</strain>
    </source>
</reference>
<dbReference type="EMBL" id="WAAR01000086">
    <property type="protein sequence ID" value="KAB1109631.1"/>
    <property type="molecule type" value="Genomic_DNA"/>
</dbReference>
<dbReference type="Proteomes" id="UP000253958">
    <property type="component" value="Chromosome"/>
</dbReference>
<organism evidence="2 4">
    <name type="scientific">Micromonospora aurantiaca</name>
    <name type="common">nom. illeg.</name>
    <dbReference type="NCBI Taxonomy" id="47850"/>
    <lineage>
        <taxon>Bacteria</taxon>
        <taxon>Bacillati</taxon>
        <taxon>Actinomycetota</taxon>
        <taxon>Actinomycetes</taxon>
        <taxon>Micromonosporales</taxon>
        <taxon>Micromonosporaceae</taxon>
        <taxon>Micromonospora</taxon>
    </lineage>
</organism>
<proteinExistence type="predicted"/>
<protein>
    <recommendedName>
        <fullName evidence="6">Secreted protein</fullName>
    </recommendedName>
</protein>
<dbReference type="Proteomes" id="UP000471364">
    <property type="component" value="Unassembled WGS sequence"/>
</dbReference>
<dbReference type="EMBL" id="CP031263">
    <property type="protein sequence ID" value="AXH92275.1"/>
    <property type="molecule type" value="Genomic_DNA"/>
</dbReference>